<name>A0A365XV37_9BACT</name>
<dbReference type="Pfam" id="PF16344">
    <property type="entry name" value="FecR_C"/>
    <property type="match status" value="1"/>
</dbReference>
<protein>
    <recommendedName>
        <fullName evidence="6">Iron dicitrate transport regulator FecR</fullName>
    </recommendedName>
</protein>
<dbReference type="InterPro" id="IPR012373">
    <property type="entry name" value="Ferrdict_sens_TM"/>
</dbReference>
<dbReference type="EMBL" id="QFFJ01000002">
    <property type="protein sequence ID" value="RBL90222.1"/>
    <property type="molecule type" value="Genomic_DNA"/>
</dbReference>
<dbReference type="RefSeq" id="WP_147243565.1">
    <property type="nucleotide sequence ID" value="NZ_QFFJ01000002.1"/>
</dbReference>
<dbReference type="InterPro" id="IPR032508">
    <property type="entry name" value="FecR_C"/>
</dbReference>
<feature type="domain" description="Protein FecR C-terminal" evidence="3">
    <location>
        <begin position="356"/>
        <end position="422"/>
    </location>
</feature>
<sequence>MYKSRTYYKDLLSRFIRNEVTPGEVEELCAFIEREPEEYKEMLNKEDIMALTEEVARDSQTVFSDKDVNSVRDQLLLHAGMQVRKAKPVADGVRFLQRGWVRYAAAILLIAGVATAIFMSDHRRFMGSGIVSVNEGSVNSILPGTDKAVLTLDDKQIDLASDKSGIAVGETIAYTDGEKLSVAGKRLMLTTPNGGQYQLVLPDGSKAWLNAASSISFPSSFDGGKRQIKITGEVYLEVSKDNSRPFLVDVDGKSTVEVLGTRFNINSYVNEGTIKTTVFEGSVRVGAGGSSLSDGHEADIAGTGKVVLKPGQQAIIAVALPADRQPKTSVTDGSNKIAVLTDVDLSQTLAWKNGLFSFNNADIQTVMRQLERWYDIKVRYEGKDSGITIDGKMYRNVSLSSVLEFLRESGVRFRMENKTLIIL</sequence>
<dbReference type="Gene3D" id="2.60.120.1440">
    <property type="match status" value="1"/>
</dbReference>
<proteinExistence type="predicted"/>
<evidence type="ECO:0000259" key="2">
    <source>
        <dbReference type="Pfam" id="PF04773"/>
    </source>
</evidence>
<feature type="transmembrane region" description="Helical" evidence="1">
    <location>
        <begin position="100"/>
        <end position="119"/>
    </location>
</feature>
<evidence type="ECO:0000313" key="5">
    <source>
        <dbReference type="Proteomes" id="UP000253410"/>
    </source>
</evidence>
<keyword evidence="1" id="KW-0472">Membrane</keyword>
<evidence type="ECO:0000256" key="1">
    <source>
        <dbReference type="SAM" id="Phobius"/>
    </source>
</evidence>
<dbReference type="PANTHER" id="PTHR30273">
    <property type="entry name" value="PERIPLASMIC SIGNAL SENSOR AND SIGMA FACTOR ACTIVATOR FECR-RELATED"/>
    <property type="match status" value="1"/>
</dbReference>
<organism evidence="4 5">
    <name type="scientific">Chitinophaga flava</name>
    <dbReference type="NCBI Taxonomy" id="2259036"/>
    <lineage>
        <taxon>Bacteria</taxon>
        <taxon>Pseudomonadati</taxon>
        <taxon>Bacteroidota</taxon>
        <taxon>Chitinophagia</taxon>
        <taxon>Chitinophagales</taxon>
        <taxon>Chitinophagaceae</taxon>
        <taxon>Chitinophaga</taxon>
    </lineage>
</organism>
<keyword evidence="1" id="KW-0812">Transmembrane</keyword>
<evidence type="ECO:0000259" key="3">
    <source>
        <dbReference type="Pfam" id="PF16344"/>
    </source>
</evidence>
<dbReference type="GO" id="GO:0016989">
    <property type="term" value="F:sigma factor antagonist activity"/>
    <property type="evidence" value="ECO:0007669"/>
    <property type="project" value="TreeGrafter"/>
</dbReference>
<dbReference type="OrthoDB" id="1452822at2"/>
<dbReference type="Gene3D" id="3.55.50.30">
    <property type="match status" value="1"/>
</dbReference>
<dbReference type="AlphaFoldDB" id="A0A365XV37"/>
<dbReference type="InterPro" id="IPR006860">
    <property type="entry name" value="FecR"/>
</dbReference>
<accession>A0A365XV37</accession>
<reference evidence="4 5" key="1">
    <citation type="submission" date="2018-05" db="EMBL/GenBank/DDBJ databases">
        <title>Chitinophaga sp. K3CV102501T nov., isolated from isolated from a monsoon evergreen broad-leaved forest soil.</title>
        <authorList>
            <person name="Lv Y."/>
        </authorList>
    </citation>
    <scope>NUCLEOTIDE SEQUENCE [LARGE SCALE GENOMIC DNA]</scope>
    <source>
        <strain evidence="4 5">GDMCC 1.1325</strain>
    </source>
</reference>
<evidence type="ECO:0000313" key="4">
    <source>
        <dbReference type="EMBL" id="RBL90222.1"/>
    </source>
</evidence>
<keyword evidence="5" id="KW-1185">Reference proteome</keyword>
<dbReference type="PANTHER" id="PTHR30273:SF2">
    <property type="entry name" value="PROTEIN FECR"/>
    <property type="match status" value="1"/>
</dbReference>
<gene>
    <name evidence="4" type="ORF">DF182_27545</name>
</gene>
<keyword evidence="1" id="KW-1133">Transmembrane helix</keyword>
<feature type="domain" description="FecR protein" evidence="2">
    <location>
        <begin position="189"/>
        <end position="284"/>
    </location>
</feature>
<comment type="caution">
    <text evidence="4">The sequence shown here is derived from an EMBL/GenBank/DDBJ whole genome shotgun (WGS) entry which is preliminary data.</text>
</comment>
<dbReference type="Pfam" id="PF04773">
    <property type="entry name" value="FecR"/>
    <property type="match status" value="1"/>
</dbReference>
<dbReference type="Proteomes" id="UP000253410">
    <property type="component" value="Unassembled WGS sequence"/>
</dbReference>
<evidence type="ECO:0008006" key="6">
    <source>
        <dbReference type="Google" id="ProtNLM"/>
    </source>
</evidence>